<reference evidence="11 12" key="1">
    <citation type="submission" date="2021-02" db="EMBL/GenBank/DDBJ databases">
        <title>PHA producing bacteria isolated from coastal sediment in Guangdong, Shenzhen.</title>
        <authorList>
            <person name="Zheng W."/>
            <person name="Yu S."/>
            <person name="Huang Y."/>
        </authorList>
    </citation>
    <scope>NUCLEOTIDE SEQUENCE [LARGE SCALE GENOMIC DNA]</scope>
    <source>
        <strain evidence="11 12">TN21-5</strain>
    </source>
</reference>
<evidence type="ECO:0000313" key="11">
    <source>
        <dbReference type="EMBL" id="MBN7769063.1"/>
    </source>
</evidence>
<evidence type="ECO:0000256" key="2">
    <source>
        <dbReference type="ARBA" id="ARBA00005684"/>
    </source>
</evidence>
<organism evidence="11 12">
    <name type="scientific">Marinobacter daepoensis</name>
    <dbReference type="NCBI Taxonomy" id="262077"/>
    <lineage>
        <taxon>Bacteria</taxon>
        <taxon>Pseudomonadati</taxon>
        <taxon>Pseudomonadota</taxon>
        <taxon>Gammaproteobacteria</taxon>
        <taxon>Pseudomonadales</taxon>
        <taxon>Marinobacteraceae</taxon>
        <taxon>Marinobacter</taxon>
    </lineage>
</organism>
<evidence type="ECO:0000256" key="10">
    <source>
        <dbReference type="RuleBase" id="RU361207"/>
    </source>
</evidence>
<evidence type="ECO:0000313" key="12">
    <source>
        <dbReference type="Proteomes" id="UP000664344"/>
    </source>
</evidence>
<keyword evidence="12" id="KW-1185">Reference proteome</keyword>
<evidence type="ECO:0000256" key="5">
    <source>
        <dbReference type="ARBA" id="ARBA00022676"/>
    </source>
</evidence>
<dbReference type="Proteomes" id="UP000664344">
    <property type="component" value="Unassembled WGS sequence"/>
</dbReference>
<evidence type="ECO:0000256" key="6">
    <source>
        <dbReference type="ARBA" id="ARBA00022679"/>
    </source>
</evidence>
<accession>A0ABS3BBZ4</accession>
<keyword evidence="6 10" id="KW-0808">Transferase</keyword>
<evidence type="ECO:0000256" key="4">
    <source>
        <dbReference type="ARBA" id="ARBA00020295"/>
    </source>
</evidence>
<dbReference type="RefSeq" id="WP_206556773.1">
    <property type="nucleotide sequence ID" value="NZ_JAFKDB010000008.1"/>
</dbReference>
<proteinExistence type="inferred from homology"/>
<dbReference type="PANTHER" id="PTHR32438:SF5">
    <property type="entry name" value="4-ALPHA-GLUCANOTRANSFERASE DPE1, CHLOROPLASTIC_AMYLOPLASTIC"/>
    <property type="match status" value="1"/>
</dbReference>
<gene>
    <name evidence="11" type="primary">malQ</name>
    <name evidence="11" type="ORF">JYP53_03985</name>
</gene>
<evidence type="ECO:0000256" key="1">
    <source>
        <dbReference type="ARBA" id="ARBA00000439"/>
    </source>
</evidence>
<dbReference type="EMBL" id="JAFKDB010000008">
    <property type="protein sequence ID" value="MBN7769063.1"/>
    <property type="molecule type" value="Genomic_DNA"/>
</dbReference>
<dbReference type="GO" id="GO:0004134">
    <property type="term" value="F:4-alpha-glucanotransferase activity"/>
    <property type="evidence" value="ECO:0007669"/>
    <property type="project" value="UniProtKB-EC"/>
</dbReference>
<evidence type="ECO:0000256" key="8">
    <source>
        <dbReference type="ARBA" id="ARBA00031423"/>
    </source>
</evidence>
<keyword evidence="5 10" id="KW-0328">Glycosyltransferase</keyword>
<keyword evidence="7 10" id="KW-0119">Carbohydrate metabolism</keyword>
<dbReference type="SUPFAM" id="SSF51445">
    <property type="entry name" value="(Trans)glycosidases"/>
    <property type="match status" value="1"/>
</dbReference>
<dbReference type="Pfam" id="PF02446">
    <property type="entry name" value="Glyco_hydro_77"/>
    <property type="match status" value="1"/>
</dbReference>
<protein>
    <recommendedName>
        <fullName evidence="4 10">4-alpha-glucanotransferase</fullName>
        <ecNumber evidence="3 10">2.4.1.25</ecNumber>
    </recommendedName>
    <alternativeName>
        <fullName evidence="8 10">Amylomaltase</fullName>
    </alternativeName>
    <alternativeName>
        <fullName evidence="9 10">Disproportionating enzyme</fullName>
    </alternativeName>
</protein>
<name>A0ABS3BBZ4_9GAMM</name>
<dbReference type="InterPro" id="IPR003385">
    <property type="entry name" value="Glyco_hydro_77"/>
</dbReference>
<comment type="similarity">
    <text evidence="2 10">Belongs to the disproportionating enzyme family.</text>
</comment>
<comment type="caution">
    <text evidence="11">The sequence shown here is derived from an EMBL/GenBank/DDBJ whole genome shotgun (WGS) entry which is preliminary data.</text>
</comment>
<evidence type="ECO:0000256" key="7">
    <source>
        <dbReference type="ARBA" id="ARBA00023277"/>
    </source>
</evidence>
<sequence length="490" mass="55935">MIQELRRNPVLNRRRAGVLLHPTALPGAFGKLGASARAFMDTLADAGMTVWQTLPLGPPHPDLSPYQALSAHAGNPLMIDLEELVPAGLLKTEELGALTRTEATTRASQRFQSGHYTPCEVFTPEAFHHFVTRHRWLDDFALFMTAREAFPGMGWVDWPDQLRDREPAALDALRASHRSTLDRVIFEQYLFFSQWGQVRQYARARGIWLFGDIPIFVAHNSADVWANPQLYKLDGDGNPRVVAGVPPDYFSPEGQHWGNPLFDWHRMAEDGYRWWIERLASQQECFDLLRIDHFRGFQAFWEIPADTPQPTRGYWVPGPADHFLEACLRELPGLPLVAENLGIIGEDVEALRHRFQLPGMTVMQFGFDGNPDNPHLLHNHREMNLVYTGTHDNDTTLGWYRSLDERTRWHVDQYLRIRGQEMPWALIQAAMGSVSRLVMVPAQDLLALGSIARFNTPGTSRDNWRWALPVNYREQVNLSGLKSMVSLYGR</sequence>
<dbReference type="Gene3D" id="3.20.20.80">
    <property type="entry name" value="Glycosidases"/>
    <property type="match status" value="1"/>
</dbReference>
<evidence type="ECO:0000256" key="3">
    <source>
        <dbReference type="ARBA" id="ARBA00012560"/>
    </source>
</evidence>
<dbReference type="InterPro" id="IPR017853">
    <property type="entry name" value="GH"/>
</dbReference>
<evidence type="ECO:0000256" key="9">
    <source>
        <dbReference type="ARBA" id="ARBA00031501"/>
    </source>
</evidence>
<dbReference type="EC" id="2.4.1.25" evidence="3 10"/>
<dbReference type="NCBIfam" id="NF011080">
    <property type="entry name" value="PRK14508.1-3"/>
    <property type="match status" value="1"/>
</dbReference>
<dbReference type="NCBIfam" id="TIGR00217">
    <property type="entry name" value="malQ"/>
    <property type="match status" value="1"/>
</dbReference>
<dbReference type="PANTHER" id="PTHR32438">
    <property type="entry name" value="4-ALPHA-GLUCANOTRANSFERASE DPE1, CHLOROPLASTIC/AMYLOPLASTIC"/>
    <property type="match status" value="1"/>
</dbReference>
<comment type="catalytic activity">
    <reaction evidence="1 10">
        <text>Transfers a segment of a (1-&gt;4)-alpha-D-glucan to a new position in an acceptor, which may be glucose or a (1-&gt;4)-alpha-D-glucan.</text>
        <dbReference type="EC" id="2.4.1.25"/>
    </reaction>
</comment>